<sequence>MKVCEKRLRELAYMKSCEALYQEAVMRQLLQVCYTWPWKLVDIACRSCAKLVRGSTLINLVCRLAPLGPSYQFSTKSSKITTISKEITDMDAKGEFLESSMLIPSGR</sequence>
<dbReference type="EMBL" id="KQ415935">
    <property type="protein sequence ID" value="KOF99579.1"/>
    <property type="molecule type" value="Genomic_DNA"/>
</dbReference>
<dbReference type="AlphaFoldDB" id="A0A0L8IDS7"/>
<protein>
    <submittedName>
        <fullName evidence="1">Uncharacterized protein</fullName>
    </submittedName>
</protein>
<proteinExistence type="predicted"/>
<organism evidence="1">
    <name type="scientific">Octopus bimaculoides</name>
    <name type="common">California two-spotted octopus</name>
    <dbReference type="NCBI Taxonomy" id="37653"/>
    <lineage>
        <taxon>Eukaryota</taxon>
        <taxon>Metazoa</taxon>
        <taxon>Spiralia</taxon>
        <taxon>Lophotrochozoa</taxon>
        <taxon>Mollusca</taxon>
        <taxon>Cephalopoda</taxon>
        <taxon>Coleoidea</taxon>
        <taxon>Octopodiformes</taxon>
        <taxon>Octopoda</taxon>
        <taxon>Incirrata</taxon>
        <taxon>Octopodidae</taxon>
        <taxon>Octopus</taxon>
    </lineage>
</organism>
<name>A0A0L8IDS7_OCTBM</name>
<reference evidence="1" key="1">
    <citation type="submission" date="2015-07" db="EMBL/GenBank/DDBJ databases">
        <title>MeaNS - Measles Nucleotide Surveillance Program.</title>
        <authorList>
            <person name="Tran T."/>
            <person name="Druce J."/>
        </authorList>
    </citation>
    <scope>NUCLEOTIDE SEQUENCE</scope>
    <source>
        <strain evidence="1">UCB-OBI-ISO-001</strain>
        <tissue evidence="1">Gonad</tissue>
    </source>
</reference>
<accession>A0A0L8IDS7</accession>
<evidence type="ECO:0000313" key="1">
    <source>
        <dbReference type="EMBL" id="KOF99579.1"/>
    </source>
</evidence>
<gene>
    <name evidence="1" type="ORF">OCBIM_22014845mg</name>
</gene>